<dbReference type="SMART" id="SM00563">
    <property type="entry name" value="PlsC"/>
    <property type="match status" value="1"/>
</dbReference>
<dbReference type="PANTHER" id="PTHR10434">
    <property type="entry name" value="1-ACYL-SN-GLYCEROL-3-PHOSPHATE ACYLTRANSFERASE"/>
    <property type="match status" value="1"/>
</dbReference>
<dbReference type="NCBIfam" id="TIGR00530">
    <property type="entry name" value="AGP_acyltrn"/>
    <property type="match status" value="1"/>
</dbReference>
<keyword evidence="7" id="KW-1185">Reference proteome</keyword>
<keyword evidence="4" id="KW-0444">Lipid biosynthesis</keyword>
<comment type="catalytic activity">
    <reaction evidence="4">
        <text>a 1-acyl-sn-glycero-3-phosphate + an acyl-CoA = a 1,2-diacyl-sn-glycero-3-phosphate + CoA</text>
        <dbReference type="Rhea" id="RHEA:19709"/>
        <dbReference type="ChEBI" id="CHEBI:57287"/>
        <dbReference type="ChEBI" id="CHEBI:57970"/>
        <dbReference type="ChEBI" id="CHEBI:58342"/>
        <dbReference type="ChEBI" id="CHEBI:58608"/>
        <dbReference type="EC" id="2.3.1.51"/>
    </reaction>
</comment>
<dbReference type="SUPFAM" id="SSF69593">
    <property type="entry name" value="Glycerol-3-phosphate (1)-acyltransferase"/>
    <property type="match status" value="1"/>
</dbReference>
<dbReference type="RefSeq" id="WP_309861929.1">
    <property type="nucleotide sequence ID" value="NZ_JAVDQG010000001.1"/>
</dbReference>
<keyword evidence="2 4" id="KW-0808">Transferase</keyword>
<keyword evidence="3 4" id="KW-0012">Acyltransferase</keyword>
<gene>
    <name evidence="6" type="ORF">JOE21_000513</name>
</gene>
<accession>A0ABU1IIC5</accession>
<comment type="caution">
    <text evidence="6">The sequence shown here is derived from an EMBL/GenBank/DDBJ whole genome shotgun (WGS) entry which is preliminary data.</text>
</comment>
<comment type="similarity">
    <text evidence="1 4">Belongs to the 1-acyl-sn-glycerol-3-phosphate acyltransferase family.</text>
</comment>
<feature type="domain" description="Phospholipid/glycerol acyltransferase" evidence="5">
    <location>
        <begin position="34"/>
        <end position="146"/>
    </location>
</feature>
<evidence type="ECO:0000256" key="3">
    <source>
        <dbReference type="ARBA" id="ARBA00023315"/>
    </source>
</evidence>
<keyword evidence="4" id="KW-0443">Lipid metabolism</keyword>
<evidence type="ECO:0000256" key="4">
    <source>
        <dbReference type="RuleBase" id="RU361267"/>
    </source>
</evidence>
<name>A0ABU1IIC5_9BACL</name>
<evidence type="ECO:0000259" key="5">
    <source>
        <dbReference type="SMART" id="SM00563"/>
    </source>
</evidence>
<evidence type="ECO:0000256" key="1">
    <source>
        <dbReference type="ARBA" id="ARBA00008655"/>
    </source>
</evidence>
<dbReference type="PANTHER" id="PTHR10434:SF11">
    <property type="entry name" value="1-ACYL-SN-GLYCEROL-3-PHOSPHATE ACYLTRANSFERASE"/>
    <property type="match status" value="1"/>
</dbReference>
<keyword evidence="4" id="KW-1208">Phospholipid metabolism</keyword>
<dbReference type="EC" id="2.3.1.51" evidence="4"/>
<evidence type="ECO:0000313" key="6">
    <source>
        <dbReference type="EMBL" id="MDR6224525.1"/>
    </source>
</evidence>
<reference evidence="6 7" key="1">
    <citation type="submission" date="2023-07" db="EMBL/GenBank/DDBJ databases">
        <title>Genomic Encyclopedia of Type Strains, Phase IV (KMG-IV): sequencing the most valuable type-strain genomes for metagenomic binning, comparative biology and taxonomic classification.</title>
        <authorList>
            <person name="Goeker M."/>
        </authorList>
    </citation>
    <scope>NUCLEOTIDE SEQUENCE [LARGE SCALE GENOMIC DNA]</scope>
    <source>
        <strain evidence="6 7">DSM 45903</strain>
    </source>
</reference>
<dbReference type="EMBL" id="JAVDQG010000001">
    <property type="protein sequence ID" value="MDR6224525.1"/>
    <property type="molecule type" value="Genomic_DNA"/>
</dbReference>
<comment type="domain">
    <text evidence="4">The HXXXXD motif is essential for acyltransferase activity and may constitute the binding site for the phosphate moiety of the glycerol-3-phosphate.</text>
</comment>
<evidence type="ECO:0000256" key="2">
    <source>
        <dbReference type="ARBA" id="ARBA00022679"/>
    </source>
</evidence>
<dbReference type="Proteomes" id="UP001185012">
    <property type="component" value="Unassembled WGS sequence"/>
</dbReference>
<dbReference type="Pfam" id="PF01553">
    <property type="entry name" value="Acyltransferase"/>
    <property type="match status" value="1"/>
</dbReference>
<sequence length="196" mass="22167">MWYRLFRQLFRMLFFCLYRWEVTGKEKVPAQGPVVVCCNHINNLDPPLVGSALKRQVRFMAKEELFKIPVISWLIRRFGAFPVSRGSTDKRALKTALELLKDGELLGVFPEGTRSKTGELGQAHSGAAFIALKSDAVLVPAAITGYYRPFGKIRIRFGDPIDLTPYRQDRMNSQTVRAVTERMMGEIQSLKEQAGG</sequence>
<keyword evidence="4" id="KW-0594">Phospholipid biosynthesis</keyword>
<organism evidence="6 7">
    <name type="scientific">Desmospora profundinema</name>
    <dbReference type="NCBI Taxonomy" id="1571184"/>
    <lineage>
        <taxon>Bacteria</taxon>
        <taxon>Bacillati</taxon>
        <taxon>Bacillota</taxon>
        <taxon>Bacilli</taxon>
        <taxon>Bacillales</taxon>
        <taxon>Thermoactinomycetaceae</taxon>
        <taxon>Desmospora</taxon>
    </lineage>
</organism>
<dbReference type="InterPro" id="IPR002123">
    <property type="entry name" value="Plipid/glycerol_acylTrfase"/>
</dbReference>
<evidence type="ECO:0000313" key="7">
    <source>
        <dbReference type="Proteomes" id="UP001185012"/>
    </source>
</evidence>
<dbReference type="CDD" id="cd07989">
    <property type="entry name" value="LPLAT_AGPAT-like"/>
    <property type="match status" value="1"/>
</dbReference>
<dbReference type="GO" id="GO:0003841">
    <property type="term" value="F:1-acylglycerol-3-phosphate O-acyltransferase activity"/>
    <property type="evidence" value="ECO:0007669"/>
    <property type="project" value="UniProtKB-EC"/>
</dbReference>
<protein>
    <recommendedName>
        <fullName evidence="4">1-acyl-sn-glycerol-3-phosphate acyltransferase</fullName>
        <ecNumber evidence="4">2.3.1.51</ecNumber>
    </recommendedName>
</protein>
<proteinExistence type="inferred from homology"/>
<dbReference type="InterPro" id="IPR004552">
    <property type="entry name" value="AGP_acyltrans"/>
</dbReference>